<feature type="domain" description="SRP54-type proteins GTP-binding" evidence="10">
    <location>
        <begin position="279"/>
        <end position="292"/>
    </location>
</feature>
<dbReference type="SUPFAM" id="SSF52540">
    <property type="entry name" value="P-loop containing nucleoside triphosphate hydrolases"/>
    <property type="match status" value="1"/>
</dbReference>
<feature type="binding site" evidence="9">
    <location>
        <begin position="200"/>
        <end position="204"/>
    </location>
    <ligand>
        <name>GTP</name>
        <dbReference type="ChEBI" id="CHEBI:37565"/>
    </ligand>
</feature>
<keyword evidence="9" id="KW-0963">Cytoplasm</keyword>
<evidence type="ECO:0000313" key="11">
    <source>
        <dbReference type="EMBL" id="MBM7635875.1"/>
    </source>
</evidence>
<dbReference type="NCBIfam" id="TIGR00959">
    <property type="entry name" value="ffh"/>
    <property type="match status" value="1"/>
</dbReference>
<dbReference type="SMART" id="SM00962">
    <property type="entry name" value="SRP54"/>
    <property type="match status" value="1"/>
</dbReference>
<dbReference type="SMART" id="SM00963">
    <property type="entry name" value="SRP54_N"/>
    <property type="match status" value="1"/>
</dbReference>
<dbReference type="InterPro" id="IPR000897">
    <property type="entry name" value="SRP54_GTPase_dom"/>
</dbReference>
<dbReference type="Pfam" id="PF02978">
    <property type="entry name" value="SRP_SPB"/>
    <property type="match status" value="1"/>
</dbReference>
<dbReference type="InterPro" id="IPR013822">
    <property type="entry name" value="Signal_recog_particl_SRP54_hlx"/>
</dbReference>
<dbReference type="HAMAP" id="MF_00306">
    <property type="entry name" value="SRP54"/>
    <property type="match status" value="1"/>
</dbReference>
<keyword evidence="12" id="KW-1185">Reference proteome</keyword>
<dbReference type="InterPro" id="IPR022941">
    <property type="entry name" value="SRP54"/>
</dbReference>
<dbReference type="CDD" id="cd18539">
    <property type="entry name" value="SRP_G"/>
    <property type="match status" value="1"/>
</dbReference>
<evidence type="ECO:0000256" key="2">
    <source>
        <dbReference type="ARBA" id="ARBA00022741"/>
    </source>
</evidence>
<name>A0ABS2PLK9_9STRE</name>
<dbReference type="SUPFAM" id="SSF47446">
    <property type="entry name" value="Signal peptide-binding domain"/>
    <property type="match status" value="1"/>
</dbReference>
<evidence type="ECO:0000256" key="1">
    <source>
        <dbReference type="ARBA" id="ARBA00005450"/>
    </source>
</evidence>
<keyword evidence="6 9" id="KW-0733">Signal recognition particle</keyword>
<keyword evidence="4 9" id="KW-0694">RNA-binding</keyword>
<dbReference type="PANTHER" id="PTHR11564:SF5">
    <property type="entry name" value="SIGNAL RECOGNITION PARTICLE SUBUNIT SRP54"/>
    <property type="match status" value="1"/>
</dbReference>
<evidence type="ECO:0000313" key="12">
    <source>
        <dbReference type="Proteomes" id="UP000809081"/>
    </source>
</evidence>
<organism evidence="11 12">
    <name type="scientific">Streptococcus saliviloxodontae</name>
    <dbReference type="NCBI Taxonomy" id="1349416"/>
    <lineage>
        <taxon>Bacteria</taxon>
        <taxon>Bacillati</taxon>
        <taxon>Bacillota</taxon>
        <taxon>Bacilli</taxon>
        <taxon>Lactobacillales</taxon>
        <taxon>Streptococcaceae</taxon>
        <taxon>Streptococcus</taxon>
    </lineage>
</organism>
<proteinExistence type="inferred from homology"/>
<dbReference type="InterPro" id="IPR027417">
    <property type="entry name" value="P-loop_NTPase"/>
</dbReference>
<comment type="caution">
    <text evidence="11">The sequence shown here is derived from an EMBL/GenBank/DDBJ whole genome shotgun (WGS) entry which is preliminary data.</text>
</comment>
<dbReference type="Pfam" id="PF02881">
    <property type="entry name" value="SRP54_N"/>
    <property type="match status" value="1"/>
</dbReference>
<dbReference type="Proteomes" id="UP000809081">
    <property type="component" value="Unassembled WGS sequence"/>
</dbReference>
<reference evidence="11 12" key="1">
    <citation type="submission" date="2021-01" db="EMBL/GenBank/DDBJ databases">
        <title>Genomic Encyclopedia of Type Strains, Phase IV (KMG-IV): sequencing the most valuable type-strain genomes for metagenomic binning, comparative biology and taxonomic classification.</title>
        <authorList>
            <person name="Goeker M."/>
        </authorList>
    </citation>
    <scope>NUCLEOTIDE SEQUENCE [LARGE SCALE GENOMIC DNA]</scope>
    <source>
        <strain evidence="11 12">DSM 27513</strain>
    </source>
</reference>
<dbReference type="SMART" id="SM00382">
    <property type="entry name" value="AAA"/>
    <property type="match status" value="1"/>
</dbReference>
<evidence type="ECO:0000256" key="5">
    <source>
        <dbReference type="ARBA" id="ARBA00023134"/>
    </source>
</evidence>
<comment type="subcellular location">
    <subcellularLocation>
        <location evidence="9">Cytoplasm</location>
    </subcellularLocation>
    <text evidence="9">The SRP-RNC complex is targeted to the cytoplasmic membrane.</text>
</comment>
<evidence type="ECO:0000256" key="8">
    <source>
        <dbReference type="ARBA" id="ARBA00048027"/>
    </source>
</evidence>
<keyword evidence="5 9" id="KW-0342">GTP-binding</keyword>
<dbReference type="InterPro" id="IPR003593">
    <property type="entry name" value="AAA+_ATPase"/>
</dbReference>
<comment type="subunit">
    <text evidence="9">Part of the signal recognition particle protein translocation system, which is composed of SRP and FtsY.</text>
</comment>
<evidence type="ECO:0000256" key="7">
    <source>
        <dbReference type="ARBA" id="ARBA00023274"/>
    </source>
</evidence>
<comment type="function">
    <text evidence="9">Involved in targeting and insertion of nascent membrane proteins into the cytoplasmic membrane. Binds to the hydrophobic signal sequence of the ribosome-nascent chain (RNC) as it emerges from the ribosomes. The SRP-RNC complex is then targeted to the cytoplasmic membrane where it interacts with the SRP receptor FtsY.</text>
</comment>
<dbReference type="EC" id="3.6.5.4" evidence="9"/>
<comment type="similarity">
    <text evidence="1 9">Belongs to the GTP-binding SRP family. SRP54 subfamily.</text>
</comment>
<protein>
    <recommendedName>
        <fullName evidence="9">Signal recognition particle protein</fullName>
        <ecNumber evidence="9">3.6.5.4</ecNumber>
    </recommendedName>
    <alternativeName>
        <fullName evidence="9">Fifty-four homolog</fullName>
    </alternativeName>
</protein>
<dbReference type="EMBL" id="JAFBEI010000011">
    <property type="protein sequence ID" value="MBM7635875.1"/>
    <property type="molecule type" value="Genomic_DNA"/>
</dbReference>
<evidence type="ECO:0000256" key="3">
    <source>
        <dbReference type="ARBA" id="ARBA00022801"/>
    </source>
</evidence>
<sequence length="526" mass="58264">MNPAVPKISMAFESLTERLQGVFKNLRRKGKLSEKEVQEVTKEIRLALLEADVALPVVKTFIKRVRERAVGHDIIDTLDASQQIIKIVNEELTEILGSETAEIIKSPKIPTIIMMVGLQGAGKTTFAGKLANKLIKEENARPMMIAADIYRPAAIDQLKTLGQQINVPVFDLGTEVAAVDIVRQGLEEARNNHNDYVLIDTAGRLQIDEVLMQELRDVKKLAQPNEILLVVDSMIGQEAANVAREFNEQLDITGVILTKIDGDTRGGAALSIREITGKPIKFTGTGEKITDIETFHPDRMSSRILGMGDLLTLIEKASQEYDEKKSLELAEKMRENTFDFNDFVEQLDQVQNMGPMEDLLKMLPGMSNNPALANLKVDEKQVARKRAIVSSMTPAERENPELLTPSRRRRIAAGSGNSFVEVNKFIKDFNQAKGMMQGMMSGDMEKAMRQMGLNPNNLPKNMPDMNGMDMSALEGMMGGAGMPDLSNMDLSQMMGGGLKGKLGSFAMKTAMKRQANKMKKAKKKRK</sequence>
<evidence type="ECO:0000256" key="9">
    <source>
        <dbReference type="HAMAP-Rule" id="MF_00306"/>
    </source>
</evidence>
<feature type="binding site" evidence="9">
    <location>
        <begin position="258"/>
        <end position="261"/>
    </location>
    <ligand>
        <name>GTP</name>
        <dbReference type="ChEBI" id="CHEBI:37565"/>
    </ligand>
</feature>
<keyword evidence="7 9" id="KW-0687">Ribonucleoprotein</keyword>
<dbReference type="InterPro" id="IPR036891">
    <property type="entry name" value="Signal_recog_part_SRP54_M_sf"/>
</dbReference>
<keyword evidence="2 9" id="KW-0547">Nucleotide-binding</keyword>
<dbReference type="Gene3D" id="1.20.120.140">
    <property type="entry name" value="Signal recognition particle SRP54, nucleotide-binding domain"/>
    <property type="match status" value="1"/>
</dbReference>
<comment type="catalytic activity">
    <reaction evidence="8 9">
        <text>GTP + H2O = GDP + phosphate + H(+)</text>
        <dbReference type="Rhea" id="RHEA:19669"/>
        <dbReference type="ChEBI" id="CHEBI:15377"/>
        <dbReference type="ChEBI" id="CHEBI:15378"/>
        <dbReference type="ChEBI" id="CHEBI:37565"/>
        <dbReference type="ChEBI" id="CHEBI:43474"/>
        <dbReference type="ChEBI" id="CHEBI:58189"/>
        <dbReference type="EC" id="3.6.5.4"/>
    </reaction>
</comment>
<accession>A0ABS2PLK9</accession>
<feature type="binding site" evidence="9">
    <location>
        <begin position="117"/>
        <end position="124"/>
    </location>
    <ligand>
        <name>GTP</name>
        <dbReference type="ChEBI" id="CHEBI:37565"/>
    </ligand>
</feature>
<dbReference type="InterPro" id="IPR042101">
    <property type="entry name" value="SRP54_N_sf"/>
</dbReference>
<evidence type="ECO:0000256" key="4">
    <source>
        <dbReference type="ARBA" id="ARBA00022884"/>
    </source>
</evidence>
<dbReference type="PANTHER" id="PTHR11564">
    <property type="entry name" value="SIGNAL RECOGNITION PARTICLE 54K PROTEIN SRP54"/>
    <property type="match status" value="1"/>
</dbReference>
<comment type="domain">
    <text evidence="9">Composed of three domains: the N-terminal N domain, which is responsible for interactions with the ribosome, the central G domain, which binds GTP, and the C-terminal M domain, which binds the RNA and the signal sequence of the RNC.</text>
</comment>
<dbReference type="InterPro" id="IPR004125">
    <property type="entry name" value="Signal_recog_particle_SRP54_M"/>
</dbReference>
<dbReference type="PROSITE" id="PS00300">
    <property type="entry name" value="SRP54"/>
    <property type="match status" value="1"/>
</dbReference>
<evidence type="ECO:0000256" key="6">
    <source>
        <dbReference type="ARBA" id="ARBA00023135"/>
    </source>
</evidence>
<keyword evidence="3 9" id="KW-0378">Hydrolase</keyword>
<gene>
    <name evidence="9" type="primary">ffh</name>
    <name evidence="11" type="ORF">JOC31_000693</name>
</gene>
<evidence type="ECO:0000259" key="10">
    <source>
        <dbReference type="PROSITE" id="PS00300"/>
    </source>
</evidence>
<dbReference type="Gene3D" id="3.40.50.300">
    <property type="entry name" value="P-loop containing nucleotide triphosphate hydrolases"/>
    <property type="match status" value="1"/>
</dbReference>
<dbReference type="Pfam" id="PF00448">
    <property type="entry name" value="SRP54"/>
    <property type="match status" value="1"/>
</dbReference>
<dbReference type="Gene3D" id="1.10.260.30">
    <property type="entry name" value="Signal recognition particle, SRP54 subunit, M-domain"/>
    <property type="match status" value="1"/>
</dbReference>
<dbReference type="InterPro" id="IPR004780">
    <property type="entry name" value="SRP"/>
</dbReference>